<dbReference type="OrthoDB" id="767755at2"/>
<dbReference type="EMBL" id="QTJV01000007">
    <property type="protein sequence ID" value="RFM33135.1"/>
    <property type="molecule type" value="Genomic_DNA"/>
</dbReference>
<keyword evidence="2" id="KW-1185">Reference proteome</keyword>
<gene>
    <name evidence="1" type="ORF">DXN04_19070</name>
</gene>
<dbReference type="AlphaFoldDB" id="A0A3E1NZ16"/>
<protein>
    <submittedName>
        <fullName evidence="1">Uncharacterized protein</fullName>
    </submittedName>
</protein>
<accession>A0A3E1NZ16</accession>
<name>A0A3E1NZ16_9BACT</name>
<reference evidence="1 2" key="1">
    <citation type="submission" date="2018-08" db="EMBL/GenBank/DDBJ databases">
        <title>Chitinophaga sp. K20C18050901, a novel bacterium isolated from forest soil.</title>
        <authorList>
            <person name="Wang C."/>
        </authorList>
    </citation>
    <scope>NUCLEOTIDE SEQUENCE [LARGE SCALE GENOMIC DNA]</scope>
    <source>
        <strain evidence="1 2">K20C18050901</strain>
    </source>
</reference>
<dbReference type="RefSeq" id="WP_116854987.1">
    <property type="nucleotide sequence ID" value="NZ_QTJV01000007.1"/>
</dbReference>
<dbReference type="PROSITE" id="PS51257">
    <property type="entry name" value="PROKAR_LIPOPROTEIN"/>
    <property type="match status" value="1"/>
</dbReference>
<comment type="caution">
    <text evidence="1">The sequence shown here is derived from an EMBL/GenBank/DDBJ whole genome shotgun (WGS) entry which is preliminary data.</text>
</comment>
<dbReference type="Proteomes" id="UP000261174">
    <property type="component" value="Unassembled WGS sequence"/>
</dbReference>
<proteinExistence type="predicted"/>
<organism evidence="1 2">
    <name type="scientific">Chitinophaga silvisoli</name>
    <dbReference type="NCBI Taxonomy" id="2291814"/>
    <lineage>
        <taxon>Bacteria</taxon>
        <taxon>Pseudomonadati</taxon>
        <taxon>Bacteroidota</taxon>
        <taxon>Chitinophagia</taxon>
        <taxon>Chitinophagales</taxon>
        <taxon>Chitinophagaceae</taxon>
        <taxon>Chitinophaga</taxon>
    </lineage>
</organism>
<evidence type="ECO:0000313" key="1">
    <source>
        <dbReference type="EMBL" id="RFM33135.1"/>
    </source>
</evidence>
<sequence length="358" mass="40525">MVNKAFIIIAFVIAGAGCQSASTQRKQDTPAAQSAQPAQGGIIITNPELYKQDSLQRHLDDEGGGTYSYTEKDLNVALPVIAEILKAKGYQAPAQADFQKRLQEVFAENFSEGGKCRLKEHAQFSLLYEGPVVEAEYPLMTEDLAVSVTNGFITHIPLISGLGTFVDKDHFEIATQSAQTLVSLNKFLFNDSKTDLDTLIRQHDNILPALVISYGYTKEPRLNDMVMKEFLTGDDDHVAHVAGIIFRRDCKKQLLIREGLLNWVKEHTTKEEHRMLDALYNFAFKLYENNSEYTLDEKRKIAAYIDNIFIPLHDKYGGPGWPATELIFNLEARDPKIQDYIKEQHYFNLPELKNLYGE</sequence>
<evidence type="ECO:0000313" key="2">
    <source>
        <dbReference type="Proteomes" id="UP000261174"/>
    </source>
</evidence>